<evidence type="ECO:0000313" key="1">
    <source>
        <dbReference type="EMBL" id="MFC3198200.1"/>
    </source>
</evidence>
<accession>A0ABV7JJG2</accession>
<keyword evidence="2" id="KW-1185">Reference proteome</keyword>
<name>A0ABV7JJG2_9SPHI</name>
<dbReference type="RefSeq" id="WP_379022628.1">
    <property type="nucleotide sequence ID" value="NZ_JBHRTA010000035.1"/>
</dbReference>
<evidence type="ECO:0000313" key="2">
    <source>
        <dbReference type="Proteomes" id="UP001595526"/>
    </source>
</evidence>
<sequence>MVTHDIDYISAFACEADILLLSLDDNFHVVEALLELPEVGTKMIVMMTNSHKSRKKIKNRVDYFMPNEFIETDDDFQSLMAPVIDELDNDYPKRQPTPMKSVYSCFIWQLEPGLSCIKRWIEGSERLCCTYSCYSLTYSDQERAAAQEADILILSSGGDSADSLIYFLDHYDVSSKVVIISTVFSADSVLDRTPRRIDYVLEKYEIFDLKDFNRFFVPIIKDLDGGTNRMLD</sequence>
<dbReference type="EMBL" id="JBHRTA010000035">
    <property type="protein sequence ID" value="MFC3198200.1"/>
    <property type="molecule type" value="Genomic_DNA"/>
</dbReference>
<dbReference type="Proteomes" id="UP001595526">
    <property type="component" value="Unassembled WGS sequence"/>
</dbReference>
<gene>
    <name evidence="1" type="ORF">ACFOET_11315</name>
</gene>
<reference evidence="2" key="1">
    <citation type="journal article" date="2019" name="Int. J. Syst. Evol. Microbiol.">
        <title>The Global Catalogue of Microorganisms (GCM) 10K type strain sequencing project: providing services to taxonomists for standard genome sequencing and annotation.</title>
        <authorList>
            <consortium name="The Broad Institute Genomics Platform"/>
            <consortium name="The Broad Institute Genome Sequencing Center for Infectious Disease"/>
            <person name="Wu L."/>
            <person name="Ma J."/>
        </authorList>
    </citation>
    <scope>NUCLEOTIDE SEQUENCE [LARGE SCALE GENOMIC DNA]</scope>
    <source>
        <strain evidence="2">KCTC 52416</strain>
    </source>
</reference>
<protein>
    <recommendedName>
        <fullName evidence="3">NYN domain-containing protein</fullName>
    </recommendedName>
</protein>
<comment type="caution">
    <text evidence="1">The sequence shown here is derived from an EMBL/GenBank/DDBJ whole genome shotgun (WGS) entry which is preliminary data.</text>
</comment>
<organism evidence="1 2">
    <name type="scientific">Parapedobacter deserti</name>
    <dbReference type="NCBI Taxonomy" id="1912957"/>
    <lineage>
        <taxon>Bacteria</taxon>
        <taxon>Pseudomonadati</taxon>
        <taxon>Bacteroidota</taxon>
        <taxon>Sphingobacteriia</taxon>
        <taxon>Sphingobacteriales</taxon>
        <taxon>Sphingobacteriaceae</taxon>
        <taxon>Parapedobacter</taxon>
    </lineage>
</organism>
<proteinExistence type="predicted"/>
<evidence type="ECO:0008006" key="3">
    <source>
        <dbReference type="Google" id="ProtNLM"/>
    </source>
</evidence>